<dbReference type="InterPro" id="IPR045851">
    <property type="entry name" value="AMP-bd_C_sf"/>
</dbReference>
<evidence type="ECO:0000256" key="1">
    <source>
        <dbReference type="ARBA" id="ARBA00006432"/>
    </source>
</evidence>
<feature type="region of interest" description="Disordered" evidence="3">
    <location>
        <begin position="330"/>
        <end position="353"/>
    </location>
</feature>
<dbReference type="InterPro" id="IPR042099">
    <property type="entry name" value="ANL_N_sf"/>
</dbReference>
<dbReference type="PANTHER" id="PTHR43201:SF5">
    <property type="entry name" value="MEDIUM-CHAIN ACYL-COA LIGASE ACSF2, MITOCHONDRIAL"/>
    <property type="match status" value="1"/>
</dbReference>
<dbReference type="Gene3D" id="3.30.300.30">
    <property type="match status" value="1"/>
</dbReference>
<organism evidence="6 7">
    <name type="scientific">Chondromyces crocatus</name>
    <dbReference type="NCBI Taxonomy" id="52"/>
    <lineage>
        <taxon>Bacteria</taxon>
        <taxon>Pseudomonadati</taxon>
        <taxon>Myxococcota</taxon>
        <taxon>Polyangia</taxon>
        <taxon>Polyangiales</taxon>
        <taxon>Polyangiaceae</taxon>
        <taxon>Chondromyces</taxon>
    </lineage>
</organism>
<sequence>MSGLCVIEAAREPGVANRVALITADTTWRYGELSQLTALCRERFRREGIEAGGRVAILSPNRLGAVVAIHALLSLGAVLVPLHPRLTATEAEALIEDARPTRVLREADLVALESALGDAVRAGAVAGPWWLTQPAVEVSSAVEVPSATEVSPAVEVPQAAEVPAVVSGEVVKDDAAEEGDLAILYTSGTTGRAKGAVLSRRAFVAAAVASAENLGFHESDRWLLCMPLCHVGGLSVLTRCLLARRAMILVERFEPQEVLRAIVRDRATLLSVVPTMLAALVEADPQHVLARLRAVLVGGAGAPQRLLEICARRRVPVLTTYGLTEACSQVTSQAPRDASTQEPGSGRPLGGSEVRLVDVDDAGAGRIQVRSATLFRGYWRGPERAPEHPLDAEGWFDTGDLGRLDDAGRLHVLARRTDLVVTGGENVYPAEVERALEGCEGVSRALVFGVPDERWGQLVAAAVVLDPAAPKGAPEVWIASETSARLASHKRPRLLAVVDALPVTPAGKPDRRGAAERLAAKLRPLPRR</sequence>
<evidence type="ECO:0000313" key="6">
    <source>
        <dbReference type="EMBL" id="AKT40207.1"/>
    </source>
</evidence>
<dbReference type="InterPro" id="IPR025110">
    <property type="entry name" value="AMP-bd_C"/>
</dbReference>
<evidence type="ECO:0000313" key="7">
    <source>
        <dbReference type="Proteomes" id="UP000067626"/>
    </source>
</evidence>
<feature type="region of interest" description="Disordered" evidence="3">
    <location>
        <begin position="506"/>
        <end position="528"/>
    </location>
</feature>
<dbReference type="KEGG" id="ccro:CMC5_043600"/>
<feature type="compositionally biased region" description="Polar residues" evidence="3">
    <location>
        <begin position="330"/>
        <end position="343"/>
    </location>
</feature>
<dbReference type="OrthoDB" id="5483897at2"/>
<dbReference type="GO" id="GO:0031956">
    <property type="term" value="F:medium-chain fatty acid-CoA ligase activity"/>
    <property type="evidence" value="ECO:0007669"/>
    <property type="project" value="TreeGrafter"/>
</dbReference>
<dbReference type="GO" id="GO:0006631">
    <property type="term" value="P:fatty acid metabolic process"/>
    <property type="evidence" value="ECO:0007669"/>
    <property type="project" value="TreeGrafter"/>
</dbReference>
<dbReference type="InterPro" id="IPR000873">
    <property type="entry name" value="AMP-dep_synth/lig_dom"/>
</dbReference>
<dbReference type="PATRIC" id="fig|52.7.peg.4805"/>
<evidence type="ECO:0000259" key="4">
    <source>
        <dbReference type="Pfam" id="PF00501"/>
    </source>
</evidence>
<feature type="compositionally biased region" description="Basic and acidic residues" evidence="3">
    <location>
        <begin position="508"/>
        <end position="519"/>
    </location>
</feature>
<dbReference type="Pfam" id="PF00501">
    <property type="entry name" value="AMP-binding"/>
    <property type="match status" value="1"/>
</dbReference>
<proteinExistence type="inferred from homology"/>
<evidence type="ECO:0000256" key="2">
    <source>
        <dbReference type="ARBA" id="ARBA00022598"/>
    </source>
</evidence>
<dbReference type="Pfam" id="PF13193">
    <property type="entry name" value="AMP-binding_C"/>
    <property type="match status" value="1"/>
</dbReference>
<dbReference type="STRING" id="52.CMC5_043600"/>
<dbReference type="PANTHER" id="PTHR43201">
    <property type="entry name" value="ACYL-COA SYNTHETASE"/>
    <property type="match status" value="1"/>
</dbReference>
<dbReference type="EMBL" id="CP012159">
    <property type="protein sequence ID" value="AKT40207.1"/>
    <property type="molecule type" value="Genomic_DNA"/>
</dbReference>
<dbReference type="Gene3D" id="3.40.50.12780">
    <property type="entry name" value="N-terminal domain of ligase-like"/>
    <property type="match status" value="1"/>
</dbReference>
<accession>A0A0K1EHQ2</accession>
<feature type="domain" description="AMP-dependent synthetase/ligase" evidence="4">
    <location>
        <begin position="16"/>
        <end position="379"/>
    </location>
</feature>
<dbReference type="SUPFAM" id="SSF56801">
    <property type="entry name" value="Acetyl-CoA synthetase-like"/>
    <property type="match status" value="1"/>
</dbReference>
<name>A0A0K1EHQ2_CHOCO</name>
<reference evidence="6 7" key="1">
    <citation type="submission" date="2015-07" db="EMBL/GenBank/DDBJ databases">
        <title>Genome analysis of myxobacterium Chondromyces crocatus Cm c5 reveals a high potential for natural compound synthesis and the genetic basis for the loss of fruiting body formation.</title>
        <authorList>
            <person name="Zaburannyi N."/>
            <person name="Bunk B."/>
            <person name="Maier J."/>
            <person name="Overmann J."/>
            <person name="Mueller R."/>
        </authorList>
    </citation>
    <scope>NUCLEOTIDE SEQUENCE [LARGE SCALE GENOMIC DNA]</scope>
    <source>
        <strain evidence="6 7">Cm c5</strain>
    </source>
</reference>
<dbReference type="PROSITE" id="PS00455">
    <property type="entry name" value="AMP_BINDING"/>
    <property type="match status" value="1"/>
</dbReference>
<dbReference type="Proteomes" id="UP000067626">
    <property type="component" value="Chromosome"/>
</dbReference>
<evidence type="ECO:0000256" key="3">
    <source>
        <dbReference type="SAM" id="MobiDB-lite"/>
    </source>
</evidence>
<keyword evidence="7" id="KW-1185">Reference proteome</keyword>
<comment type="similarity">
    <text evidence="1">Belongs to the ATP-dependent AMP-binding enzyme family.</text>
</comment>
<gene>
    <name evidence="6" type="ORF">CMC5_043600</name>
</gene>
<dbReference type="AlphaFoldDB" id="A0A0K1EHQ2"/>
<evidence type="ECO:0000259" key="5">
    <source>
        <dbReference type="Pfam" id="PF13193"/>
    </source>
</evidence>
<feature type="domain" description="AMP-binding enzyme C-terminal" evidence="5">
    <location>
        <begin position="431"/>
        <end position="508"/>
    </location>
</feature>
<dbReference type="InterPro" id="IPR020845">
    <property type="entry name" value="AMP-binding_CS"/>
</dbReference>
<keyword evidence="2 6" id="KW-0436">Ligase</keyword>
<dbReference type="RefSeq" id="WP_050436042.1">
    <property type="nucleotide sequence ID" value="NZ_CP012159.1"/>
</dbReference>
<protein>
    <submittedName>
        <fullName evidence="6">O-succinylbenzoate-CoA ligase</fullName>
    </submittedName>
</protein>